<dbReference type="InterPro" id="IPR016040">
    <property type="entry name" value="NAD(P)-bd_dom"/>
</dbReference>
<dbReference type="InterPro" id="IPR045869">
    <property type="entry name" value="Arna-like_SDR_e"/>
</dbReference>
<dbReference type="SUPFAM" id="SSF51735">
    <property type="entry name" value="NAD(P)-binding Rossmann-fold domains"/>
    <property type="match status" value="1"/>
</dbReference>
<gene>
    <name evidence="2" type="ORF">D3P08_25125</name>
</gene>
<evidence type="ECO:0000259" key="1">
    <source>
        <dbReference type="Pfam" id="PF16363"/>
    </source>
</evidence>
<evidence type="ECO:0000313" key="2">
    <source>
        <dbReference type="EMBL" id="RIX47308.1"/>
    </source>
</evidence>
<protein>
    <submittedName>
        <fullName evidence="2">SDR family NAD(P)-dependent oxidoreductase</fullName>
    </submittedName>
</protein>
<dbReference type="Gene3D" id="3.90.25.10">
    <property type="entry name" value="UDP-galactose 4-epimerase, domain 1"/>
    <property type="match status" value="1"/>
</dbReference>
<dbReference type="AlphaFoldDB" id="A0A3A1UKU9"/>
<feature type="domain" description="NAD(P)-binding" evidence="1">
    <location>
        <begin position="8"/>
        <end position="308"/>
    </location>
</feature>
<comment type="caution">
    <text evidence="2">The sequence shown here is derived from an EMBL/GenBank/DDBJ whole genome shotgun (WGS) entry which is preliminary data.</text>
</comment>
<dbReference type="RefSeq" id="WP_119602878.1">
    <property type="nucleotide sequence ID" value="NZ_QXQA01000023.1"/>
</dbReference>
<dbReference type="GO" id="GO:0016831">
    <property type="term" value="F:carboxy-lyase activity"/>
    <property type="evidence" value="ECO:0007669"/>
    <property type="project" value="InterPro"/>
</dbReference>
<dbReference type="NCBIfam" id="TIGR04180">
    <property type="entry name" value="EDH_00030"/>
    <property type="match status" value="1"/>
</dbReference>
<dbReference type="CDD" id="cd05257">
    <property type="entry name" value="Arna_like_SDR_e"/>
    <property type="match status" value="1"/>
</dbReference>
<name>A0A3A1UKU9_9BACL</name>
<dbReference type="OrthoDB" id="9811743at2"/>
<dbReference type="Gene3D" id="3.40.50.720">
    <property type="entry name" value="NAD(P)-binding Rossmann-like Domain"/>
    <property type="match status" value="1"/>
</dbReference>
<reference evidence="2 3" key="1">
    <citation type="submission" date="2018-09" db="EMBL/GenBank/DDBJ databases">
        <title>Paenibacillus aracenensis nov. sp. isolated from a cave in southern Spain.</title>
        <authorList>
            <person name="Jurado V."/>
            <person name="Gutierrez-Patricio S."/>
            <person name="Gonzalez-Pimentel J.L."/>
            <person name="Miller A.Z."/>
            <person name="Laiz L."/>
            <person name="Saiz-Jimenez C."/>
        </authorList>
    </citation>
    <scope>NUCLEOTIDE SEQUENCE [LARGE SCALE GENOMIC DNA]</scope>
    <source>
        <strain evidence="2 3">DSM 22867</strain>
    </source>
</reference>
<dbReference type="EMBL" id="QXQA01000023">
    <property type="protein sequence ID" value="RIX47308.1"/>
    <property type="molecule type" value="Genomic_DNA"/>
</dbReference>
<dbReference type="PANTHER" id="PTHR43000">
    <property type="entry name" value="DTDP-D-GLUCOSE 4,6-DEHYDRATASE-RELATED"/>
    <property type="match status" value="1"/>
</dbReference>
<organism evidence="2 3">
    <name type="scientific">Paenibacillus nanensis</name>
    <dbReference type="NCBI Taxonomy" id="393251"/>
    <lineage>
        <taxon>Bacteria</taxon>
        <taxon>Bacillati</taxon>
        <taxon>Bacillota</taxon>
        <taxon>Bacilli</taxon>
        <taxon>Bacillales</taxon>
        <taxon>Paenibacillaceae</taxon>
        <taxon>Paenibacillus</taxon>
    </lineage>
</organism>
<keyword evidence="3" id="KW-1185">Reference proteome</keyword>
<proteinExistence type="predicted"/>
<dbReference type="InterPro" id="IPR036291">
    <property type="entry name" value="NAD(P)-bd_dom_sf"/>
</dbReference>
<dbReference type="InterPro" id="IPR026390">
    <property type="entry name" value="LegB-like"/>
</dbReference>
<dbReference type="Pfam" id="PF16363">
    <property type="entry name" value="GDP_Man_Dehyd"/>
    <property type="match status" value="1"/>
</dbReference>
<accession>A0A3A1UKU9</accession>
<sequence length="335" mass="37573">MNNYRKILVTGADGFIGSHLTEELVRRGYDVRAFTLYNSFNTWGWLDECSEEVKGKFEVFTGDIRDPYGVKEAMKGCDAVLHLAALIAIPYSYHSPETYVDTNIKGTLNVLQAARELGVAKVIHTSTSEVYGTAKFVPITEEHPLQGQSPYSATKIAADQLALSFYRSFQLPVSIIRPFNTYGPRQSARAVIPTIITQLVSGTKQIKLGTIHPTRDFNYVADTVRGFIAMLESENGIGEEINIGSNFEISIGDTVKLISEIMNINVEIITEDTRVRPEKSEVERLWADNSKANRLLGWKPEFAGREGFRLGLERTIEWFSEPANVSKYKASRYNI</sequence>
<evidence type="ECO:0000313" key="3">
    <source>
        <dbReference type="Proteomes" id="UP000266482"/>
    </source>
</evidence>
<dbReference type="Proteomes" id="UP000266482">
    <property type="component" value="Unassembled WGS sequence"/>
</dbReference>